<accession>A0A7X2XH93</accession>
<dbReference type="Proteomes" id="UP000484547">
    <property type="component" value="Unassembled WGS sequence"/>
</dbReference>
<dbReference type="RefSeq" id="WP_149877310.1">
    <property type="nucleotide sequence ID" value="NZ_WNBG01000013.1"/>
</dbReference>
<dbReference type="InterPro" id="IPR043502">
    <property type="entry name" value="DNA/RNA_pol_sf"/>
</dbReference>
<dbReference type="Proteomes" id="UP000443070">
    <property type="component" value="Unassembled WGS sequence"/>
</dbReference>
<feature type="compositionally biased region" description="Basic and acidic residues" evidence="1">
    <location>
        <begin position="748"/>
        <end position="757"/>
    </location>
</feature>
<comment type="caution">
    <text evidence="2">The sequence shown here is derived from an EMBL/GenBank/DDBJ whole genome shotgun (WGS) entry which is preliminary data.</text>
</comment>
<proteinExistence type="predicted"/>
<dbReference type="EMBL" id="WNBM01000010">
    <property type="protein sequence ID" value="MTT76716.1"/>
    <property type="molecule type" value="Genomic_DNA"/>
</dbReference>
<organism evidence="2 5">
    <name type="scientific">Phascolarctobacterium faecium</name>
    <dbReference type="NCBI Taxonomy" id="33025"/>
    <lineage>
        <taxon>Bacteria</taxon>
        <taxon>Bacillati</taxon>
        <taxon>Bacillota</taxon>
        <taxon>Negativicutes</taxon>
        <taxon>Acidaminococcales</taxon>
        <taxon>Acidaminococcaceae</taxon>
        <taxon>Phascolarctobacterium</taxon>
    </lineage>
</organism>
<evidence type="ECO:0000256" key="1">
    <source>
        <dbReference type="SAM" id="MobiDB-lite"/>
    </source>
</evidence>
<dbReference type="InterPro" id="IPR023211">
    <property type="entry name" value="DNA_pol_palm_dom_sf"/>
</dbReference>
<reference evidence="4 5" key="1">
    <citation type="journal article" date="2019" name="Nat. Med.">
        <title>A library of human gut bacterial isolates paired with longitudinal multiomics data enables mechanistic microbiome research.</title>
        <authorList>
            <person name="Poyet M."/>
            <person name="Groussin M."/>
            <person name="Gibbons S.M."/>
            <person name="Avila-Pacheco J."/>
            <person name="Jiang X."/>
            <person name="Kearney S.M."/>
            <person name="Perrotta A.R."/>
            <person name="Berdy B."/>
            <person name="Zhao S."/>
            <person name="Lieberman T.D."/>
            <person name="Swanson P.K."/>
            <person name="Smith M."/>
            <person name="Roesemann S."/>
            <person name="Alexander J.E."/>
            <person name="Rich S.A."/>
            <person name="Livny J."/>
            <person name="Vlamakis H."/>
            <person name="Clish C."/>
            <person name="Bullock K."/>
            <person name="Deik A."/>
            <person name="Scott J."/>
            <person name="Pierce K.A."/>
            <person name="Xavier R.J."/>
            <person name="Alm E.J."/>
        </authorList>
    </citation>
    <scope>NUCLEOTIDE SEQUENCE [LARGE SCALE GENOMIC DNA]</scope>
    <source>
        <strain evidence="2 5">BIOML-A13</strain>
        <strain evidence="3 4">BIOML-A3</strain>
    </source>
</reference>
<dbReference type="Gene3D" id="3.90.1600.10">
    <property type="entry name" value="Palm domain of DNA polymerase"/>
    <property type="match status" value="1"/>
</dbReference>
<protein>
    <submittedName>
        <fullName evidence="2">DNA polymerase elongation subunit (Family B)</fullName>
    </submittedName>
</protein>
<dbReference type="Pfam" id="PF04404">
    <property type="entry name" value="ERF"/>
    <property type="match status" value="1"/>
</dbReference>
<dbReference type="AlphaFoldDB" id="A0A7X2XH93"/>
<dbReference type="EMBL" id="WNBW01000013">
    <property type="protein sequence ID" value="MTU04905.1"/>
    <property type="molecule type" value="Genomic_DNA"/>
</dbReference>
<evidence type="ECO:0000313" key="4">
    <source>
        <dbReference type="Proteomes" id="UP000443070"/>
    </source>
</evidence>
<evidence type="ECO:0000313" key="3">
    <source>
        <dbReference type="EMBL" id="MTU04905.1"/>
    </source>
</evidence>
<keyword evidence="4" id="KW-1185">Reference proteome</keyword>
<evidence type="ECO:0000313" key="5">
    <source>
        <dbReference type="Proteomes" id="UP000484547"/>
    </source>
</evidence>
<evidence type="ECO:0000313" key="2">
    <source>
        <dbReference type="EMBL" id="MTT76716.1"/>
    </source>
</evidence>
<gene>
    <name evidence="2" type="ORF">GMD11_10665</name>
    <name evidence="3" type="ORF">GMD18_10970</name>
</gene>
<dbReference type="InterPro" id="IPR007499">
    <property type="entry name" value="ERF_bacteria_virus"/>
</dbReference>
<name>A0A7X2XH93_9FIRM</name>
<dbReference type="OrthoDB" id="394423at2"/>
<sequence length="844" mass="96140">MKIYIYDIEVFAHDWFVVFSDIDEKEIAVFHNDNVGLKRFMLRQGLIFGGFNNKHYDDWVTQSMLTGADPETVKAHNDFIIMQKGNGWEFPFVQYQKKLFKSFDLRDDIADKGLSLKAIEGNLCQPIVESSIDFNINRKLTKSEAEEVIFYCKTDVSNTVKLYHKRKSYLDGKIAVGRLKGIDETVSLSLTNPKLTATFLDAKRADYNDEFDYEPPDELVLKKYLEPLNFFRHIDYNQKLECDIAGIPHVYGWGGIHGAKENYFDQSTDEMKIVDIDVGSYYPSMMLEYGYISRSIPSAEGYANVYNTRIKAKHEGDDETAGALKLVLNSTYGAMKNQYNPLYDPRGANHICITGQLLLTDLIEKLETVEGFSLIQSNTDGLMIKFPVENEKIINGIVEEWESRTRLNMEYTEIHRIMQKDVNNYIVQVGATYLIRDGIKTFTKEDKRKINTKGGYVSLWQGGNFKNNSLIIVQKAVVEYFMNSVPVEDTINNADNIFDFQMICKTGGTFQNTVWAVSDDNITVQRVNRVYAVTDKKYGLIYKVKAGRLHKMPDVPEHCFVDNTNCLKLSDLDRSFYIDLAKKRIADFLGKTKKTKKNRKEVEKMATTRTEDYSNMNVYQKLLAVRLEFANANIKKSGINRFAEYKYFELSDIVPTANELFAKYKCLFVCAFDKGFANGILYNTDKPDECICFGFEMKQLAIISAEGKRKMNEMQALGSEITYARRYLYQLVLDIVENDSIEPTIGADADKEVEKPKAGRKPPATAADRKQAVEELTGAGDKEVECTKTQITAIKNGLKKLRETEGDYESYITETVGKIKAGMTKKAADTLLIEIGEKIAKAGV</sequence>
<feature type="region of interest" description="Disordered" evidence="1">
    <location>
        <begin position="747"/>
        <end position="769"/>
    </location>
</feature>
<dbReference type="SUPFAM" id="SSF56672">
    <property type="entry name" value="DNA/RNA polymerases"/>
    <property type="match status" value="1"/>
</dbReference>